<keyword evidence="4" id="KW-0233">DNA recombination</keyword>
<comment type="caution">
    <text evidence="7">The sequence shown here is derived from an EMBL/GenBank/DDBJ whole genome shotgun (WGS) entry which is preliminary data.</text>
</comment>
<feature type="coiled-coil region" evidence="5">
    <location>
        <begin position="137"/>
        <end position="171"/>
    </location>
</feature>
<dbReference type="EMBL" id="PVLF01000024">
    <property type="protein sequence ID" value="PRH81433.1"/>
    <property type="molecule type" value="Genomic_DNA"/>
</dbReference>
<evidence type="ECO:0000313" key="8">
    <source>
        <dbReference type="Proteomes" id="UP000241736"/>
    </source>
</evidence>
<comment type="similarity">
    <text evidence="2">Belongs to the RmuC family.</text>
</comment>
<feature type="coiled-coil region" evidence="5">
    <location>
        <begin position="32"/>
        <end position="105"/>
    </location>
</feature>
<dbReference type="OrthoDB" id="9765111at2"/>
<comment type="function">
    <text evidence="1">Involved in DNA recombination.</text>
</comment>
<protein>
    <submittedName>
        <fullName evidence="7">DNA recombination protein RmuC</fullName>
    </submittedName>
</protein>
<evidence type="ECO:0000256" key="3">
    <source>
        <dbReference type="ARBA" id="ARBA00023054"/>
    </source>
</evidence>
<dbReference type="Pfam" id="PF02646">
    <property type="entry name" value="RmuC"/>
    <property type="match status" value="1"/>
</dbReference>
<dbReference type="AlphaFoldDB" id="A0A2P6M5Z4"/>
<evidence type="ECO:0000256" key="1">
    <source>
        <dbReference type="ARBA" id="ARBA00003416"/>
    </source>
</evidence>
<dbReference type="PANTHER" id="PTHR30563:SF0">
    <property type="entry name" value="DNA RECOMBINATION PROTEIN RMUC"/>
    <property type="match status" value="1"/>
</dbReference>
<accession>A0A2P6M5Z4</accession>
<evidence type="ECO:0000256" key="4">
    <source>
        <dbReference type="ARBA" id="ARBA00023172"/>
    </source>
</evidence>
<reference evidence="7 8" key="1">
    <citation type="submission" date="2018-03" db="EMBL/GenBank/DDBJ databases">
        <title>Arenimonas caeni sp. nov., isolated from activated sludge.</title>
        <authorList>
            <person name="Liu H."/>
        </authorList>
    </citation>
    <scope>NUCLEOTIDE SEQUENCE [LARGE SCALE GENOMIC DNA]</scope>
    <source>
        <strain evidence="8">z29</strain>
    </source>
</reference>
<keyword evidence="8" id="KW-1185">Reference proteome</keyword>
<dbReference type="RefSeq" id="WP_106991388.1">
    <property type="nucleotide sequence ID" value="NZ_KZ679100.1"/>
</dbReference>
<dbReference type="InterPro" id="IPR003798">
    <property type="entry name" value="DNA_recombination_RmuC"/>
</dbReference>
<gene>
    <name evidence="7" type="ORF">C6N40_12615</name>
</gene>
<evidence type="ECO:0000256" key="6">
    <source>
        <dbReference type="SAM" id="MobiDB-lite"/>
    </source>
</evidence>
<evidence type="ECO:0000256" key="5">
    <source>
        <dbReference type="SAM" id="Coils"/>
    </source>
</evidence>
<evidence type="ECO:0000313" key="7">
    <source>
        <dbReference type="EMBL" id="PRH81433.1"/>
    </source>
</evidence>
<evidence type="ECO:0000256" key="2">
    <source>
        <dbReference type="ARBA" id="ARBA00009840"/>
    </source>
</evidence>
<dbReference type="GO" id="GO:0006310">
    <property type="term" value="P:DNA recombination"/>
    <property type="evidence" value="ECO:0007669"/>
    <property type="project" value="UniProtKB-KW"/>
</dbReference>
<keyword evidence="3 5" id="KW-0175">Coiled coil</keyword>
<organism evidence="7 8">
    <name type="scientific">Arenimonas caeni</name>
    <dbReference type="NCBI Taxonomy" id="2058085"/>
    <lineage>
        <taxon>Bacteria</taxon>
        <taxon>Pseudomonadati</taxon>
        <taxon>Pseudomonadota</taxon>
        <taxon>Gammaproteobacteria</taxon>
        <taxon>Lysobacterales</taxon>
        <taxon>Lysobacteraceae</taxon>
        <taxon>Arenimonas</taxon>
    </lineage>
</organism>
<dbReference type="PANTHER" id="PTHR30563">
    <property type="entry name" value="DNA RECOMBINATION PROTEIN RMUC"/>
    <property type="match status" value="1"/>
</dbReference>
<proteinExistence type="inferred from homology"/>
<sequence length="428" mass="47076">MSATETTFLLLGVLAGAAVAALVVAWLSRGPRQALAAELAEARSARQAAEQRAAAAEARAAALEARLEAEQAAADQRLRDLEGSRERLKAEFQALAAEILEDKSRRFGEQNVAQLGQLLTPLREQLGDFRKAVADAYEKEGRERTTLQAELKQLLELNRQLSDEAGHLTRALTADNRTQGYWGELKLERLLEMAGLEKGQQYLTQETFKDEHGASYRPDALLLLPEDRRIIIDAKVVLLDYQRACGTDDDEERERFLGQHTAALKNHVRELGDKDYSRLPGLTSPDLVLMFVPVEAAFLEALRRDTSLYDYAFDRKIILVGPSNLLASLRLVAQIWRTEAQNSNARAIAERGAALYDKFVGFAEDLGKVGEALDRAQKAHQDALGKLSSGRGNLVRQAEMLRKLGVAPSKRLPPSLAANAGDDGDEAG</sequence>
<dbReference type="Proteomes" id="UP000241736">
    <property type="component" value="Unassembled WGS sequence"/>
</dbReference>
<feature type="region of interest" description="Disordered" evidence="6">
    <location>
        <begin position="406"/>
        <end position="428"/>
    </location>
</feature>
<name>A0A2P6M5Z4_9GAMM</name>